<sequence length="53" mass="5512">MTQRNNFPQTNQATPAGVSVSLRVALDLAPVVASVLVLITLITVQLGAGFGYV</sequence>
<keyword evidence="1" id="KW-0812">Transmembrane</keyword>
<feature type="transmembrane region" description="Helical" evidence="1">
    <location>
        <begin position="28"/>
        <end position="52"/>
    </location>
</feature>
<name>A0ABU7YZI5_9GAMM</name>
<evidence type="ECO:0000256" key="1">
    <source>
        <dbReference type="SAM" id="Phobius"/>
    </source>
</evidence>
<organism evidence="2 3">
    <name type="scientific">Novilysobacter erysipheiresistens</name>
    <dbReference type="NCBI Taxonomy" id="1749332"/>
    <lineage>
        <taxon>Bacteria</taxon>
        <taxon>Pseudomonadati</taxon>
        <taxon>Pseudomonadota</taxon>
        <taxon>Gammaproteobacteria</taxon>
        <taxon>Lysobacterales</taxon>
        <taxon>Lysobacteraceae</taxon>
        <taxon>Novilysobacter</taxon>
    </lineage>
</organism>
<protein>
    <submittedName>
        <fullName evidence="2">Uncharacterized protein</fullName>
    </submittedName>
</protein>
<reference evidence="2 3" key="1">
    <citation type="journal article" date="2016" name="Int. J. Syst. Evol. Microbiol.">
        <title>Lysobacter erysipheiresistens sp. nov., an antagonist of powdery mildew, isolated from tobacco-cultivated soil.</title>
        <authorList>
            <person name="Xie B."/>
            <person name="Li T."/>
            <person name="Lin X."/>
            <person name="Wang C.J."/>
            <person name="Chen Y.J."/>
            <person name="Liu W.J."/>
            <person name="Zhao Z.W."/>
        </authorList>
    </citation>
    <scope>NUCLEOTIDE SEQUENCE [LARGE SCALE GENOMIC DNA]</scope>
    <source>
        <strain evidence="2 3">RS-LYSO-3</strain>
    </source>
</reference>
<gene>
    <name evidence="2" type="ORF">SNE34_10100</name>
</gene>
<keyword evidence="1" id="KW-1133">Transmembrane helix</keyword>
<keyword evidence="1" id="KW-0472">Membrane</keyword>
<dbReference type="Proteomes" id="UP001355056">
    <property type="component" value="Unassembled WGS sequence"/>
</dbReference>
<dbReference type="RefSeq" id="WP_332616881.1">
    <property type="nucleotide sequence ID" value="NZ_JAXGFP010000005.1"/>
</dbReference>
<keyword evidence="3" id="KW-1185">Reference proteome</keyword>
<comment type="caution">
    <text evidence="2">The sequence shown here is derived from an EMBL/GenBank/DDBJ whole genome shotgun (WGS) entry which is preliminary data.</text>
</comment>
<evidence type="ECO:0000313" key="2">
    <source>
        <dbReference type="EMBL" id="MEG3184362.1"/>
    </source>
</evidence>
<evidence type="ECO:0000313" key="3">
    <source>
        <dbReference type="Proteomes" id="UP001355056"/>
    </source>
</evidence>
<dbReference type="EMBL" id="JAXGFP010000005">
    <property type="protein sequence ID" value="MEG3184362.1"/>
    <property type="molecule type" value="Genomic_DNA"/>
</dbReference>
<accession>A0ABU7YZI5</accession>
<proteinExistence type="predicted"/>